<protein>
    <submittedName>
        <fullName evidence="2">Uncharacterized protein</fullName>
    </submittedName>
</protein>
<proteinExistence type="predicted"/>
<evidence type="ECO:0000256" key="1">
    <source>
        <dbReference type="SAM" id="MobiDB-lite"/>
    </source>
</evidence>
<gene>
    <name evidence="2" type="ORF">CYJ26_09220</name>
</gene>
<dbReference type="AlphaFoldDB" id="A0A2I1KR50"/>
<comment type="caution">
    <text evidence="2">The sequence shown here is derived from an EMBL/GenBank/DDBJ whole genome shotgun (WGS) entry which is preliminary data.</text>
</comment>
<evidence type="ECO:0000313" key="3">
    <source>
        <dbReference type="Proteomes" id="UP000234778"/>
    </source>
</evidence>
<feature type="compositionally biased region" description="Polar residues" evidence="1">
    <location>
        <begin position="31"/>
        <end position="48"/>
    </location>
</feature>
<dbReference type="EMBL" id="PKHA01000011">
    <property type="protein sequence ID" value="PKY98104.1"/>
    <property type="molecule type" value="Genomic_DNA"/>
</dbReference>
<dbReference type="Proteomes" id="UP000234778">
    <property type="component" value="Unassembled WGS sequence"/>
</dbReference>
<organism evidence="2 3">
    <name type="scientific">Actinomyces urogenitalis</name>
    <dbReference type="NCBI Taxonomy" id="103621"/>
    <lineage>
        <taxon>Bacteria</taxon>
        <taxon>Bacillati</taxon>
        <taxon>Actinomycetota</taxon>
        <taxon>Actinomycetes</taxon>
        <taxon>Actinomycetales</taxon>
        <taxon>Actinomycetaceae</taxon>
        <taxon>Actinomyces</taxon>
    </lineage>
</organism>
<sequence>MVGAASMGSSLATEGDETEGEAVATPATMMSPISSRRLSSQMATLSSKRSMRPEEAMNSPGKVTVRSTLGSGSTCLARLMSSASSMVVRGI</sequence>
<evidence type="ECO:0000313" key="2">
    <source>
        <dbReference type="EMBL" id="PKY98104.1"/>
    </source>
</evidence>
<feature type="region of interest" description="Disordered" evidence="1">
    <location>
        <begin position="1"/>
        <end position="67"/>
    </location>
</feature>
<name>A0A2I1KR50_9ACTO</name>
<accession>A0A2I1KR50</accession>
<reference evidence="2 3" key="1">
    <citation type="submission" date="2017-12" db="EMBL/GenBank/DDBJ databases">
        <title>Phylogenetic diversity of female urinary microbiome.</title>
        <authorList>
            <person name="Thomas-White K."/>
            <person name="Wolfe A.J."/>
        </authorList>
    </citation>
    <scope>NUCLEOTIDE SEQUENCE [LARGE SCALE GENOMIC DNA]</scope>
    <source>
        <strain evidence="2 3">UMB0319</strain>
    </source>
</reference>